<evidence type="ECO:0000313" key="19">
    <source>
        <dbReference type="Proteomes" id="UP000075615"/>
    </source>
</evidence>
<sequence>MDLLLPDSGLLIYQLVGFVILLFVLGKFAWKPILAGLKEREETIESALLAAEQAKNEMQALQADNEKLLKEARAERDSILKEALTVASTIKEEAKTETSKITARMIEDAKAVIENEKKAALTDVKVLVARLSLEITEKLLRKELADQSAQKELIDGLVKDLNLN</sequence>
<keyword evidence="4 15" id="KW-0138">CF(0)</keyword>
<evidence type="ECO:0000256" key="17">
    <source>
        <dbReference type="SAM" id="Coils"/>
    </source>
</evidence>
<dbReference type="InterPro" id="IPR005864">
    <property type="entry name" value="ATP_synth_F0_bsu_bac"/>
</dbReference>
<dbReference type="GO" id="GO:0012505">
    <property type="term" value="C:endomembrane system"/>
    <property type="evidence" value="ECO:0007669"/>
    <property type="project" value="UniProtKB-SubCell"/>
</dbReference>
<dbReference type="InterPro" id="IPR028987">
    <property type="entry name" value="ATP_synth_B-like_membr_sf"/>
</dbReference>
<evidence type="ECO:0000256" key="11">
    <source>
        <dbReference type="ARBA" id="ARBA00025198"/>
    </source>
</evidence>
<comment type="function">
    <text evidence="12">Component of the F(0) channel, it forms part of the peripheral stalk, linking F(1) to F(0). The b'-subunit is a diverged and duplicated form of b found in plants and photosynthetic bacteria.</text>
</comment>
<feature type="coiled-coil region" evidence="17">
    <location>
        <begin position="37"/>
        <end position="78"/>
    </location>
</feature>
<evidence type="ECO:0000256" key="8">
    <source>
        <dbReference type="ARBA" id="ARBA00023065"/>
    </source>
</evidence>
<dbReference type="InterPro" id="IPR002146">
    <property type="entry name" value="ATP_synth_b/b'su_bac/chlpt"/>
</dbReference>
<protein>
    <recommendedName>
        <fullName evidence="15">ATP synthase subunit b</fullName>
    </recommendedName>
    <alternativeName>
        <fullName evidence="15">ATP synthase F(0) sector subunit b</fullName>
    </alternativeName>
    <alternativeName>
        <fullName evidence="15">ATPase subunit I</fullName>
    </alternativeName>
    <alternativeName>
        <fullName evidence="15">F-type ATPase subunit b</fullName>
        <shortName evidence="15">F-ATPase subunit b</shortName>
    </alternativeName>
</protein>
<comment type="function">
    <text evidence="11 15">F(1)F(0) ATP synthase produces ATP from ADP in the presence of a proton or sodium gradient. F-type ATPases consist of two structural domains, F(1) containing the extramembraneous catalytic core and F(0) containing the membrane proton channel, linked together by a central stalk and a peripheral stalk. During catalysis, ATP synthesis in the catalytic domain of F(1) is coupled via a rotary mechanism of the central stalk subunits to proton translocation.</text>
</comment>
<reference evidence="18 19" key="1">
    <citation type="submission" date="2016-01" db="EMBL/GenBank/DDBJ databases">
        <title>Genome sequencing of Roseivirga echinicomitans KMM 6058.</title>
        <authorList>
            <person name="Selvaratnam C."/>
            <person name="Thevarajoo S."/>
            <person name="Goh K.M."/>
            <person name="Ee R."/>
            <person name="Chan K.-G."/>
            <person name="Chong C.S."/>
        </authorList>
    </citation>
    <scope>NUCLEOTIDE SEQUENCE [LARGE SCALE GENOMIC DNA]</scope>
    <source>
        <strain evidence="18 19">KMM 6058</strain>
    </source>
</reference>
<dbReference type="InterPro" id="IPR050059">
    <property type="entry name" value="ATP_synthase_B_chain"/>
</dbReference>
<keyword evidence="3 15" id="KW-1003">Cell membrane</keyword>
<dbReference type="NCBIfam" id="TIGR01144">
    <property type="entry name" value="ATP_synt_b"/>
    <property type="match status" value="1"/>
</dbReference>
<dbReference type="CDD" id="cd06503">
    <property type="entry name" value="ATP-synt_Fo_b"/>
    <property type="match status" value="1"/>
</dbReference>
<proteinExistence type="inferred from homology"/>
<comment type="subcellular location">
    <subcellularLocation>
        <location evidence="15">Cell membrane</location>
        <topology evidence="15">Single-pass membrane protein</topology>
    </subcellularLocation>
    <subcellularLocation>
        <location evidence="14">Endomembrane system</location>
        <topology evidence="14">Single-pass membrane protein</topology>
    </subcellularLocation>
</comment>
<name>A0A150XYU5_9BACT</name>
<evidence type="ECO:0000256" key="14">
    <source>
        <dbReference type="ARBA" id="ARBA00037847"/>
    </source>
</evidence>
<comment type="subunit">
    <text evidence="13">F-type ATPases have 2 components, F(1) - the catalytic core - and F(0) - the membrane proton channel. F(1) has five subunits: alpha(3), beta(3), gamma(1), delta(1), epsilon(1). F(0) has four main subunits: a(1), b(2) and c(10-14). The alpha and beta chains form an alternating ring which encloses part of the gamma chain. F(1) is attached to F(0) by a central stalk formed by the gamma and epsilon chains, while a peripheral stalk is formed by the delta and b chains.</text>
</comment>
<dbReference type="GO" id="GO:0046933">
    <property type="term" value="F:proton-transporting ATP synthase activity, rotational mechanism"/>
    <property type="evidence" value="ECO:0007669"/>
    <property type="project" value="UniProtKB-UniRule"/>
</dbReference>
<evidence type="ECO:0000256" key="3">
    <source>
        <dbReference type="ARBA" id="ARBA00022475"/>
    </source>
</evidence>
<evidence type="ECO:0000256" key="4">
    <source>
        <dbReference type="ARBA" id="ARBA00022547"/>
    </source>
</evidence>
<evidence type="ECO:0000256" key="1">
    <source>
        <dbReference type="ARBA" id="ARBA00005513"/>
    </source>
</evidence>
<keyword evidence="19" id="KW-1185">Reference proteome</keyword>
<evidence type="ECO:0000256" key="6">
    <source>
        <dbReference type="ARBA" id="ARBA00022781"/>
    </source>
</evidence>
<dbReference type="AlphaFoldDB" id="A0A150XYU5"/>
<dbReference type="Proteomes" id="UP000075615">
    <property type="component" value="Unassembled WGS sequence"/>
</dbReference>
<keyword evidence="8 15" id="KW-0406">Ion transport</keyword>
<comment type="caution">
    <text evidence="18">The sequence shown here is derived from an EMBL/GenBank/DDBJ whole genome shotgun (WGS) entry which is preliminary data.</text>
</comment>
<dbReference type="PANTHER" id="PTHR33445">
    <property type="entry name" value="ATP SYNTHASE SUBUNIT B', CHLOROPLASTIC"/>
    <property type="match status" value="1"/>
</dbReference>
<dbReference type="EMBL" id="LRDB01000001">
    <property type="protein sequence ID" value="KYG83913.1"/>
    <property type="molecule type" value="Genomic_DNA"/>
</dbReference>
<evidence type="ECO:0000256" key="16">
    <source>
        <dbReference type="RuleBase" id="RU003848"/>
    </source>
</evidence>
<dbReference type="GO" id="GO:0046961">
    <property type="term" value="F:proton-transporting ATPase activity, rotational mechanism"/>
    <property type="evidence" value="ECO:0007669"/>
    <property type="project" value="TreeGrafter"/>
</dbReference>
<keyword evidence="6 15" id="KW-0375">Hydrogen ion transport</keyword>
<evidence type="ECO:0000313" key="18">
    <source>
        <dbReference type="EMBL" id="KYG83913.1"/>
    </source>
</evidence>
<dbReference type="OrthoDB" id="9795289at2"/>
<feature type="transmembrane region" description="Helical" evidence="15">
    <location>
        <begin position="12"/>
        <end position="30"/>
    </location>
</feature>
<comment type="subunit">
    <text evidence="15">F-type ATPases have 2 components, F(1) - the catalytic core - and F(0) - the membrane proton channel. F(1) has five subunits: alpha(3), beta(3), gamma(1), delta(1), epsilon(1). F(0) has three main subunits: a(1), b(2) and c(10-14). The alpha and beta chains form an alternating ring which encloses part of the gamma chain. F(1) is attached to F(0) by a central stalk formed by the gamma and epsilon chains, while a peripheral stalk is formed by the delta and b chains.</text>
</comment>
<gene>
    <name evidence="15" type="primary">atpF</name>
    <name evidence="18" type="ORF">AWN68_03085</name>
</gene>
<evidence type="ECO:0000256" key="2">
    <source>
        <dbReference type="ARBA" id="ARBA00022448"/>
    </source>
</evidence>
<evidence type="ECO:0000256" key="10">
    <source>
        <dbReference type="ARBA" id="ARBA00023310"/>
    </source>
</evidence>
<evidence type="ECO:0000256" key="15">
    <source>
        <dbReference type="HAMAP-Rule" id="MF_01398"/>
    </source>
</evidence>
<dbReference type="GO" id="GO:0005886">
    <property type="term" value="C:plasma membrane"/>
    <property type="evidence" value="ECO:0007669"/>
    <property type="project" value="UniProtKB-SubCell"/>
</dbReference>
<dbReference type="PANTHER" id="PTHR33445:SF1">
    <property type="entry name" value="ATP SYNTHASE SUBUNIT B"/>
    <property type="match status" value="1"/>
</dbReference>
<evidence type="ECO:0000256" key="5">
    <source>
        <dbReference type="ARBA" id="ARBA00022692"/>
    </source>
</evidence>
<keyword evidence="7 15" id="KW-1133">Transmembrane helix</keyword>
<evidence type="ECO:0000256" key="13">
    <source>
        <dbReference type="ARBA" id="ARBA00026054"/>
    </source>
</evidence>
<dbReference type="HAMAP" id="MF_01398">
    <property type="entry name" value="ATP_synth_b_bprime"/>
    <property type="match status" value="1"/>
</dbReference>
<dbReference type="GO" id="GO:0045259">
    <property type="term" value="C:proton-transporting ATP synthase complex"/>
    <property type="evidence" value="ECO:0007669"/>
    <property type="project" value="UniProtKB-KW"/>
</dbReference>
<comment type="similarity">
    <text evidence="1 15 16">Belongs to the ATPase B chain family.</text>
</comment>
<dbReference type="Pfam" id="PF00430">
    <property type="entry name" value="ATP-synt_B"/>
    <property type="match status" value="1"/>
</dbReference>
<keyword evidence="5 15" id="KW-0812">Transmembrane</keyword>
<dbReference type="STRING" id="296218.AWN68_03085"/>
<keyword evidence="10 15" id="KW-0066">ATP synthesis</keyword>
<evidence type="ECO:0000256" key="9">
    <source>
        <dbReference type="ARBA" id="ARBA00023136"/>
    </source>
</evidence>
<organism evidence="18 19">
    <name type="scientific">Roseivirga echinicomitans</name>
    <dbReference type="NCBI Taxonomy" id="296218"/>
    <lineage>
        <taxon>Bacteria</taxon>
        <taxon>Pseudomonadati</taxon>
        <taxon>Bacteroidota</taxon>
        <taxon>Cytophagia</taxon>
        <taxon>Cytophagales</taxon>
        <taxon>Roseivirgaceae</taxon>
        <taxon>Roseivirga</taxon>
    </lineage>
</organism>
<evidence type="ECO:0000256" key="7">
    <source>
        <dbReference type="ARBA" id="ARBA00022989"/>
    </source>
</evidence>
<keyword evidence="17" id="KW-0175">Coiled coil</keyword>
<keyword evidence="9 15" id="KW-0472">Membrane</keyword>
<accession>A0A150XYU5</accession>
<keyword evidence="2 15" id="KW-0813">Transport</keyword>
<dbReference type="SUPFAM" id="SSF81573">
    <property type="entry name" value="F1F0 ATP synthase subunit B, membrane domain"/>
    <property type="match status" value="1"/>
</dbReference>
<dbReference type="RefSeq" id="WP_068411248.1">
    <property type="nucleotide sequence ID" value="NZ_LRDB01000001.1"/>
</dbReference>
<evidence type="ECO:0000256" key="12">
    <source>
        <dbReference type="ARBA" id="ARBA00025614"/>
    </source>
</evidence>